<feature type="transmembrane region" description="Helical" evidence="9">
    <location>
        <begin position="6"/>
        <end position="24"/>
    </location>
</feature>
<sequence>MQLIFGMITPTVAVIGLVIALIVFGPGKLPQLGKALGGGIKEFRSASEGEKEESETIKEA</sequence>
<accession>A0A857DGV7</accession>
<comment type="subunit">
    <text evidence="9">Forms a complex with TatC.</text>
</comment>
<dbReference type="GO" id="GO:0008320">
    <property type="term" value="F:protein transmembrane transporter activity"/>
    <property type="evidence" value="ECO:0007669"/>
    <property type="project" value="UniProtKB-UniRule"/>
</dbReference>
<evidence type="ECO:0000313" key="10">
    <source>
        <dbReference type="EMBL" id="QGZ99950.1"/>
    </source>
</evidence>
<evidence type="ECO:0000256" key="5">
    <source>
        <dbReference type="ARBA" id="ARBA00022927"/>
    </source>
</evidence>
<evidence type="ECO:0000256" key="9">
    <source>
        <dbReference type="HAMAP-Rule" id="MF_00236"/>
    </source>
</evidence>
<dbReference type="AlphaFoldDB" id="A0A857DGV7"/>
<comment type="function">
    <text evidence="9">Part of the twin-arginine translocation (Tat) system that transports large folded proteins containing a characteristic twin-arginine motif in their signal peptide across membranes. TatA could form the protein-conducting channel of the Tat system.</text>
</comment>
<organism evidence="10 11">
    <name type="scientific">Dehalobacter restrictus</name>
    <dbReference type="NCBI Taxonomy" id="55583"/>
    <lineage>
        <taxon>Bacteria</taxon>
        <taxon>Bacillati</taxon>
        <taxon>Bacillota</taxon>
        <taxon>Clostridia</taxon>
        <taxon>Eubacteriales</taxon>
        <taxon>Desulfitobacteriaceae</taxon>
        <taxon>Dehalobacter</taxon>
    </lineage>
</organism>
<evidence type="ECO:0000256" key="2">
    <source>
        <dbReference type="ARBA" id="ARBA00022448"/>
    </source>
</evidence>
<dbReference type="GO" id="GO:0033281">
    <property type="term" value="C:TAT protein transport complex"/>
    <property type="evidence" value="ECO:0007669"/>
    <property type="project" value="UniProtKB-UniRule"/>
</dbReference>
<protein>
    <recommendedName>
        <fullName evidence="9">Sec-independent protein translocase protein TatA</fullName>
    </recommendedName>
</protein>
<keyword evidence="2 9" id="KW-0813">Transport</keyword>
<keyword evidence="3 9" id="KW-1003">Cell membrane</keyword>
<comment type="similarity">
    <text evidence="9">Belongs to the TatA/E family.</text>
</comment>
<keyword evidence="8 9" id="KW-0472">Membrane</keyword>
<name>A0A857DGV7_9FIRM</name>
<keyword evidence="5 9" id="KW-0653">Protein transport</keyword>
<keyword evidence="4 9" id="KW-0812">Transmembrane</keyword>
<dbReference type="PANTHER" id="PTHR42982">
    <property type="entry name" value="SEC-INDEPENDENT PROTEIN TRANSLOCASE PROTEIN TATA"/>
    <property type="match status" value="1"/>
</dbReference>
<dbReference type="InterPro" id="IPR006312">
    <property type="entry name" value="TatA/E"/>
</dbReference>
<keyword evidence="6 9" id="KW-1133">Transmembrane helix</keyword>
<dbReference type="Gene3D" id="1.20.5.3310">
    <property type="match status" value="1"/>
</dbReference>
<proteinExistence type="inferred from homology"/>
<evidence type="ECO:0000256" key="7">
    <source>
        <dbReference type="ARBA" id="ARBA00023010"/>
    </source>
</evidence>
<dbReference type="Proteomes" id="UP000430508">
    <property type="component" value="Chromosome"/>
</dbReference>
<dbReference type="Pfam" id="PF02416">
    <property type="entry name" value="TatA_B_E"/>
    <property type="match status" value="1"/>
</dbReference>
<evidence type="ECO:0000256" key="8">
    <source>
        <dbReference type="ARBA" id="ARBA00023136"/>
    </source>
</evidence>
<evidence type="ECO:0000256" key="4">
    <source>
        <dbReference type="ARBA" id="ARBA00022692"/>
    </source>
</evidence>
<evidence type="ECO:0000256" key="3">
    <source>
        <dbReference type="ARBA" id="ARBA00022475"/>
    </source>
</evidence>
<evidence type="ECO:0000256" key="6">
    <source>
        <dbReference type="ARBA" id="ARBA00022989"/>
    </source>
</evidence>
<evidence type="ECO:0000256" key="1">
    <source>
        <dbReference type="ARBA" id="ARBA00004162"/>
    </source>
</evidence>
<keyword evidence="7 9" id="KW-0811">Translocation</keyword>
<gene>
    <name evidence="9" type="primary">tatA</name>
    <name evidence="10" type="ORF">GQ588_04460</name>
</gene>
<dbReference type="EMBL" id="CP046996">
    <property type="protein sequence ID" value="QGZ99950.1"/>
    <property type="molecule type" value="Genomic_DNA"/>
</dbReference>
<evidence type="ECO:0000313" key="11">
    <source>
        <dbReference type="Proteomes" id="UP000430508"/>
    </source>
</evidence>
<dbReference type="GO" id="GO:0043953">
    <property type="term" value="P:protein transport by the Tat complex"/>
    <property type="evidence" value="ECO:0007669"/>
    <property type="project" value="UniProtKB-UniRule"/>
</dbReference>
<comment type="subcellular location">
    <subcellularLocation>
        <location evidence="1 9">Cell membrane</location>
        <topology evidence="1 9">Single-pass membrane protein</topology>
    </subcellularLocation>
</comment>
<dbReference type="InterPro" id="IPR003369">
    <property type="entry name" value="TatA/B/E"/>
</dbReference>
<dbReference type="PANTHER" id="PTHR42982:SF1">
    <property type="entry name" value="SEC-INDEPENDENT PROTEIN TRANSLOCASE PROTEIN TATA"/>
    <property type="match status" value="1"/>
</dbReference>
<reference evidence="10 11" key="1">
    <citation type="submission" date="2019-12" db="EMBL/GenBank/DDBJ databases">
        <title>Sequence classification of anaerobic respiratory reductive dehalogenases: First we see many, then we see few.</title>
        <authorList>
            <person name="Molenda O."/>
            <person name="Puentes Jacome L.A."/>
            <person name="Cao X."/>
            <person name="Nesbo C.L."/>
            <person name="Tang S."/>
            <person name="Morson N."/>
            <person name="Patron J."/>
            <person name="Lomheim L."/>
            <person name="Wishart D.S."/>
            <person name="Edwards E.A."/>
        </authorList>
    </citation>
    <scope>NUCLEOTIDE SEQUENCE [LARGE SCALE GENOMIC DNA]</scope>
    <source>
        <strain evidence="10 11">12DCA</strain>
    </source>
</reference>
<dbReference type="HAMAP" id="MF_00236">
    <property type="entry name" value="TatA_E"/>
    <property type="match status" value="1"/>
</dbReference>
<dbReference type="RefSeq" id="WP_019225054.1">
    <property type="nucleotide sequence ID" value="NZ_CP046996.1"/>
</dbReference>